<comment type="caution">
    <text evidence="2">The sequence shown here is derived from an EMBL/GenBank/DDBJ whole genome shotgun (WGS) entry which is preliminary data.</text>
</comment>
<dbReference type="EMBL" id="CARXXK010000002">
    <property type="protein sequence ID" value="CAI6355392.1"/>
    <property type="molecule type" value="Genomic_DNA"/>
</dbReference>
<dbReference type="InterPro" id="IPR004875">
    <property type="entry name" value="DDE_SF_endonuclease_dom"/>
</dbReference>
<organism evidence="2 3">
    <name type="scientific">Macrosiphum euphorbiae</name>
    <name type="common">potato aphid</name>
    <dbReference type="NCBI Taxonomy" id="13131"/>
    <lineage>
        <taxon>Eukaryota</taxon>
        <taxon>Metazoa</taxon>
        <taxon>Ecdysozoa</taxon>
        <taxon>Arthropoda</taxon>
        <taxon>Hexapoda</taxon>
        <taxon>Insecta</taxon>
        <taxon>Pterygota</taxon>
        <taxon>Neoptera</taxon>
        <taxon>Paraneoptera</taxon>
        <taxon>Hemiptera</taxon>
        <taxon>Sternorrhyncha</taxon>
        <taxon>Aphidomorpha</taxon>
        <taxon>Aphidoidea</taxon>
        <taxon>Aphididae</taxon>
        <taxon>Macrosiphini</taxon>
        <taxon>Macrosiphum</taxon>
    </lineage>
</organism>
<dbReference type="GO" id="GO:0005634">
    <property type="term" value="C:nucleus"/>
    <property type="evidence" value="ECO:0007669"/>
    <property type="project" value="TreeGrafter"/>
</dbReference>
<feature type="domain" description="DDE-1" evidence="1">
    <location>
        <begin position="259"/>
        <end position="336"/>
    </location>
</feature>
<dbReference type="InterPro" id="IPR050863">
    <property type="entry name" value="CenT-Element_Derived"/>
</dbReference>
<dbReference type="GO" id="GO:0003677">
    <property type="term" value="F:DNA binding"/>
    <property type="evidence" value="ECO:0007669"/>
    <property type="project" value="TreeGrafter"/>
</dbReference>
<gene>
    <name evidence="2" type="ORF">MEUPH1_LOCUS11254</name>
</gene>
<protein>
    <recommendedName>
        <fullName evidence="1">DDE-1 domain-containing protein</fullName>
    </recommendedName>
</protein>
<reference evidence="2 3" key="1">
    <citation type="submission" date="2023-01" db="EMBL/GenBank/DDBJ databases">
        <authorList>
            <person name="Whitehead M."/>
        </authorList>
    </citation>
    <scope>NUCLEOTIDE SEQUENCE [LARGE SCALE GENOMIC DNA]</scope>
</reference>
<name>A0AAV0WIC0_9HEMI</name>
<dbReference type="PANTHER" id="PTHR19303">
    <property type="entry name" value="TRANSPOSON"/>
    <property type="match status" value="1"/>
</dbReference>
<keyword evidence="3" id="KW-1185">Reference proteome</keyword>
<proteinExistence type="predicted"/>
<evidence type="ECO:0000313" key="2">
    <source>
        <dbReference type="EMBL" id="CAI6355392.1"/>
    </source>
</evidence>
<sequence>MPRNRVKTKNRCTTSESTMQKGALLCLDNLMSEQSAATAFNICHVSCLNRYIEKFKRHKGTSSCLPAFGYGQHNKIFDDFQEKQLADYVQISADMYFGFNSKNIGKLAYEFSVKLDLTVPYSWKQNKVAGPDWITDFLKRNPSLFICLPKATGISRAINFNPENLKHFMDKYESILLKYKIQAHDIYNMDEIGVTFVQKTGKIVAFRGNKHNKAITSGKNSTVTMYLAINGAGNLIPPMHIYSKAANNLNFMQGVEFLKILKKFRKYVRPSVDKKVLILLDNHESNLCLPVIDFCKKSGILLLSFPPHGFHNLQPLNRSVYRPFNKCLNQNISAWIENNPGIKLRTYDVPLVSSSTSAFVSAATPQNVINGFSMTGIWPINRDTFTEDTYFMPAVFDDMSIDNVDEEPINDVIREPKNTITEEPANINIIPRLKAEETFTSSFLFSDLDKDSREDPLCGRETLNLSIKLSEPNNPGIKFKDSNNLLIDIVDIEKKNYLISLELKNAINHGPANVDIFPHLKIEESSTPSFVFSDPDKHFQEESSFNQKTLELIKELTERHSKRMKSEDSDKMLIDNVDEEPINDVIREPKNTITEEPAANVDIIPHLKREESSTPSFVFSDLDKDSRKVPSFNRENLELIKELTERNNKRMKFEDGDKMLIDNVDKEPINDVIREPKNTITEEPAANVDIIPHLKREESSTPSFVFSDLDKDSREEPSFNRENFELIKELTERNNKRMKFEDSDNMLIDIVDIENINYLISQELKNAINYGPANVDIIPHLKREESSTNSFVFSDLDKDS</sequence>
<dbReference type="Pfam" id="PF03184">
    <property type="entry name" value="DDE_1"/>
    <property type="match status" value="1"/>
</dbReference>
<dbReference type="Proteomes" id="UP001160148">
    <property type="component" value="Unassembled WGS sequence"/>
</dbReference>
<accession>A0AAV0WIC0</accession>
<evidence type="ECO:0000259" key="1">
    <source>
        <dbReference type="Pfam" id="PF03184"/>
    </source>
</evidence>
<dbReference type="PANTHER" id="PTHR19303:SF71">
    <property type="entry name" value="ZINC FINGER PHD-TYPE DOMAIN-CONTAINING PROTEIN"/>
    <property type="match status" value="1"/>
</dbReference>
<dbReference type="AlphaFoldDB" id="A0AAV0WIC0"/>
<evidence type="ECO:0000313" key="3">
    <source>
        <dbReference type="Proteomes" id="UP001160148"/>
    </source>
</evidence>